<proteinExistence type="predicted"/>
<reference evidence="1" key="1">
    <citation type="submission" date="2020-07" db="EMBL/GenBank/DDBJ databases">
        <title>Multicomponent nature underlies the extraordinary mechanical properties of spider dragline silk.</title>
        <authorList>
            <person name="Kono N."/>
            <person name="Nakamura H."/>
            <person name="Mori M."/>
            <person name="Yoshida Y."/>
            <person name="Ohtoshi R."/>
            <person name="Malay A.D."/>
            <person name="Moran D.A.P."/>
            <person name="Tomita M."/>
            <person name="Numata K."/>
            <person name="Arakawa K."/>
        </authorList>
    </citation>
    <scope>NUCLEOTIDE SEQUENCE</scope>
</reference>
<protein>
    <recommendedName>
        <fullName evidence="3">DUF5641 domain-containing protein</fullName>
    </recommendedName>
</protein>
<organism evidence="1 2">
    <name type="scientific">Trichonephila clavata</name>
    <name type="common">Joro spider</name>
    <name type="synonym">Nephila clavata</name>
    <dbReference type="NCBI Taxonomy" id="2740835"/>
    <lineage>
        <taxon>Eukaryota</taxon>
        <taxon>Metazoa</taxon>
        <taxon>Ecdysozoa</taxon>
        <taxon>Arthropoda</taxon>
        <taxon>Chelicerata</taxon>
        <taxon>Arachnida</taxon>
        <taxon>Araneae</taxon>
        <taxon>Araneomorphae</taxon>
        <taxon>Entelegynae</taxon>
        <taxon>Araneoidea</taxon>
        <taxon>Nephilidae</taxon>
        <taxon>Trichonephila</taxon>
    </lineage>
</organism>
<evidence type="ECO:0008006" key="3">
    <source>
        <dbReference type="Google" id="ProtNLM"/>
    </source>
</evidence>
<evidence type="ECO:0000313" key="1">
    <source>
        <dbReference type="EMBL" id="GFQ90447.1"/>
    </source>
</evidence>
<name>A0A8X6FX97_TRICU</name>
<dbReference type="AlphaFoldDB" id="A0A8X6FX97"/>
<dbReference type="EMBL" id="BMAO01013692">
    <property type="protein sequence ID" value="GFQ90447.1"/>
    <property type="molecule type" value="Genomic_DNA"/>
</dbReference>
<gene>
    <name evidence="1" type="ORF">TNCT_224521</name>
</gene>
<evidence type="ECO:0000313" key="2">
    <source>
        <dbReference type="Proteomes" id="UP000887116"/>
    </source>
</evidence>
<sequence>MKVGEIIHVENPNKMRLYWPLAKVELLPGRNVVVGMEKVPESSTPSEKPVTSTDQEVNPKLTKVTPAKDSCKFLRCGR</sequence>
<accession>A0A8X6FX97</accession>
<dbReference type="Proteomes" id="UP000887116">
    <property type="component" value="Unassembled WGS sequence"/>
</dbReference>
<comment type="caution">
    <text evidence="1">The sequence shown here is derived from an EMBL/GenBank/DDBJ whole genome shotgun (WGS) entry which is preliminary data.</text>
</comment>
<keyword evidence="2" id="KW-1185">Reference proteome</keyword>